<feature type="transmembrane region" description="Helical" evidence="10">
    <location>
        <begin position="234"/>
        <end position="251"/>
    </location>
</feature>
<dbReference type="FunCoup" id="K0ING9">
    <property type="interactions" value="33"/>
</dbReference>
<dbReference type="PANTHER" id="PTHR43562:SF3">
    <property type="entry name" value="SODIUM ION_PROTON EXCHANGER (EUROFUNG)"/>
    <property type="match status" value="1"/>
</dbReference>
<reference evidence="12 13" key="1">
    <citation type="journal article" date="2012" name="Environ. Microbiol.">
        <title>The genome of the ammonia-oxidizing Candidatus Nitrososphaera gargensis: insights into metabolic versatility and environmental adaptations.</title>
        <authorList>
            <person name="Spang A."/>
            <person name="Poehlein A."/>
            <person name="Offre P."/>
            <person name="Zumbragel S."/>
            <person name="Haider S."/>
            <person name="Rychlik N."/>
            <person name="Nowka B."/>
            <person name="Schmeisser C."/>
            <person name="Lebedeva E.V."/>
            <person name="Rattei T."/>
            <person name="Bohm C."/>
            <person name="Schmid M."/>
            <person name="Galushko A."/>
            <person name="Hatzenpichler R."/>
            <person name="Weinmaier T."/>
            <person name="Daniel R."/>
            <person name="Schleper C."/>
            <person name="Spieck E."/>
            <person name="Streit W."/>
            <person name="Wagner M."/>
        </authorList>
    </citation>
    <scope>NUCLEOTIDE SEQUENCE [LARGE SCALE GENOMIC DNA]</scope>
    <source>
        <strain evidence="13">Ga9.2</strain>
    </source>
</reference>
<evidence type="ECO:0000256" key="1">
    <source>
        <dbReference type="ARBA" id="ARBA00004141"/>
    </source>
</evidence>
<feature type="transmembrane region" description="Helical" evidence="10">
    <location>
        <begin position="196"/>
        <end position="222"/>
    </location>
</feature>
<evidence type="ECO:0000256" key="7">
    <source>
        <dbReference type="ARBA" id="ARBA00023065"/>
    </source>
</evidence>
<evidence type="ECO:0000256" key="8">
    <source>
        <dbReference type="ARBA" id="ARBA00023136"/>
    </source>
</evidence>
<feature type="transmembrane region" description="Helical" evidence="10">
    <location>
        <begin position="101"/>
        <end position="124"/>
    </location>
</feature>
<dbReference type="GO" id="GO:0015297">
    <property type="term" value="F:antiporter activity"/>
    <property type="evidence" value="ECO:0007669"/>
    <property type="project" value="UniProtKB-KW"/>
</dbReference>
<dbReference type="PATRIC" id="fig|1237085.11.peg.2400"/>
<feature type="transmembrane region" description="Helical" evidence="10">
    <location>
        <begin position="69"/>
        <end position="89"/>
    </location>
</feature>
<dbReference type="InterPro" id="IPR038770">
    <property type="entry name" value="Na+/solute_symporter_sf"/>
</dbReference>
<feature type="transmembrane region" description="Helical" evidence="10">
    <location>
        <begin position="6"/>
        <end position="25"/>
    </location>
</feature>
<name>K0ING9_NITGG</name>
<keyword evidence="5 10" id="KW-1133">Transmembrane helix</keyword>
<sequence length="410" mass="43105">MAVESTFLHVMISLGILLFAAKLMAELFHRIRLPVVLGELLAGIIVGPFAIGALPLFNGEPLVILDETVRHIGEIAAVVILFVAGLHITPREFMRGGAASFTVGSLGVVVPFFVGHYVFTAFGLEALQSMLVATALTATSIAISIQVLTELGRMQSKEARLILGAAIVDDILAIAALSVVTTMVQTGNVAPDVIEITMLILYILGIFAALLVGAVFLVPRILHVERLWKSKGSIEGMVTAVFFAAAGIAAFAGLSPIVGAFAVGMAVASTRVIKQIEEYVGKLEIIFAPLFFAIIGAQVDLRGVNLGVLYITGIIVAVAVVTKLVGCGLPAMIFLRNKNKSMKVGIGMVSRGEVGLIVAGVGVSAGVLSADIYTAVIIMVAATTIITPIWLKMAYRKDPPEPAAVVEKQH</sequence>
<dbReference type="BioCyc" id="CNIT1237085:G1324-2428-MONOMER"/>
<feature type="transmembrane region" description="Helical" evidence="10">
    <location>
        <begin position="372"/>
        <end position="391"/>
    </location>
</feature>
<keyword evidence="13" id="KW-1185">Reference proteome</keyword>
<dbReference type="GO" id="GO:1902600">
    <property type="term" value="P:proton transmembrane transport"/>
    <property type="evidence" value="ECO:0007669"/>
    <property type="project" value="InterPro"/>
</dbReference>
<evidence type="ECO:0000256" key="9">
    <source>
        <dbReference type="ARBA" id="ARBA00023201"/>
    </source>
</evidence>
<evidence type="ECO:0000256" key="2">
    <source>
        <dbReference type="ARBA" id="ARBA00022448"/>
    </source>
</evidence>
<keyword evidence="4 10" id="KW-0812">Transmembrane</keyword>
<keyword evidence="7" id="KW-0406">Ion transport</keyword>
<dbReference type="GO" id="GO:0016020">
    <property type="term" value="C:membrane"/>
    <property type="evidence" value="ECO:0007669"/>
    <property type="project" value="UniProtKB-SubCell"/>
</dbReference>
<dbReference type="Gene3D" id="1.20.1530.20">
    <property type="match status" value="1"/>
</dbReference>
<comment type="subcellular location">
    <subcellularLocation>
        <location evidence="1">Membrane</location>
        <topology evidence="1">Multi-pass membrane protein</topology>
    </subcellularLocation>
</comment>
<feature type="domain" description="Cation/H+ exchanger transmembrane" evidence="11">
    <location>
        <begin position="19"/>
        <end position="393"/>
    </location>
</feature>
<dbReference type="InterPro" id="IPR006153">
    <property type="entry name" value="Cation/H_exchanger_TM"/>
</dbReference>
<accession>K0ING9</accession>
<organism evidence="12 13">
    <name type="scientific">Nitrososphaera gargensis (strain Ga9.2)</name>
    <dbReference type="NCBI Taxonomy" id="1237085"/>
    <lineage>
        <taxon>Archaea</taxon>
        <taxon>Nitrososphaerota</taxon>
        <taxon>Nitrososphaeria</taxon>
        <taxon>Nitrososphaerales</taxon>
        <taxon>Nitrososphaeraceae</taxon>
        <taxon>Nitrososphaera</taxon>
    </lineage>
</organism>
<keyword evidence="6" id="KW-0915">Sodium</keyword>
<dbReference type="Proteomes" id="UP000008037">
    <property type="component" value="Chromosome"/>
</dbReference>
<evidence type="ECO:0000313" key="12">
    <source>
        <dbReference type="EMBL" id="AFU59354.1"/>
    </source>
</evidence>
<dbReference type="RefSeq" id="WP_015019889.1">
    <property type="nucleotide sequence ID" value="NC_018719.1"/>
</dbReference>
<evidence type="ECO:0000313" key="13">
    <source>
        <dbReference type="Proteomes" id="UP000008037"/>
    </source>
</evidence>
<dbReference type="PANTHER" id="PTHR43562">
    <property type="entry name" value="NAPA-TYPE SODIUM/HYDROGEN ANTIPORTER"/>
    <property type="match status" value="1"/>
</dbReference>
<evidence type="ECO:0000256" key="4">
    <source>
        <dbReference type="ARBA" id="ARBA00022692"/>
    </source>
</evidence>
<evidence type="ECO:0000256" key="6">
    <source>
        <dbReference type="ARBA" id="ARBA00023053"/>
    </source>
</evidence>
<dbReference type="OrthoDB" id="12029at2157"/>
<feature type="transmembrane region" description="Helical" evidence="10">
    <location>
        <begin position="161"/>
        <end position="184"/>
    </location>
</feature>
<feature type="transmembrane region" description="Helical" evidence="10">
    <location>
        <begin position="307"/>
        <end position="334"/>
    </location>
</feature>
<keyword evidence="9" id="KW-0739">Sodium transport</keyword>
<dbReference type="AlphaFoldDB" id="K0ING9"/>
<evidence type="ECO:0000256" key="10">
    <source>
        <dbReference type="SAM" id="Phobius"/>
    </source>
</evidence>
<dbReference type="STRING" id="1237085.Ngar_c24300"/>
<evidence type="ECO:0000256" key="5">
    <source>
        <dbReference type="ARBA" id="ARBA00022989"/>
    </source>
</evidence>
<keyword evidence="3" id="KW-0050">Antiport</keyword>
<dbReference type="GeneID" id="13794447"/>
<dbReference type="Pfam" id="PF00999">
    <property type="entry name" value="Na_H_Exchanger"/>
    <property type="match status" value="1"/>
</dbReference>
<dbReference type="InParanoid" id="K0ING9"/>
<evidence type="ECO:0000259" key="11">
    <source>
        <dbReference type="Pfam" id="PF00999"/>
    </source>
</evidence>
<feature type="transmembrane region" description="Helical" evidence="10">
    <location>
        <begin position="130"/>
        <end position="149"/>
    </location>
</feature>
<gene>
    <name evidence="12" type="ordered locus">Ngar_c24300</name>
</gene>
<protein>
    <submittedName>
        <fullName evidence="12">Putative sodium/hydrogen exchanger</fullName>
    </submittedName>
</protein>
<dbReference type="KEGG" id="nga:Ngar_c24300"/>
<feature type="transmembrane region" description="Helical" evidence="10">
    <location>
        <begin position="346"/>
        <end position="366"/>
    </location>
</feature>
<dbReference type="GO" id="GO:0006814">
    <property type="term" value="P:sodium ion transport"/>
    <property type="evidence" value="ECO:0007669"/>
    <property type="project" value="UniProtKB-KW"/>
</dbReference>
<dbReference type="EMBL" id="CP002408">
    <property type="protein sequence ID" value="AFU59354.1"/>
    <property type="molecule type" value="Genomic_DNA"/>
</dbReference>
<keyword evidence="2" id="KW-0813">Transport</keyword>
<keyword evidence="8 10" id="KW-0472">Membrane</keyword>
<proteinExistence type="predicted"/>
<dbReference type="HOGENOM" id="CLU_005126_7_1_2"/>
<feature type="transmembrane region" description="Helical" evidence="10">
    <location>
        <begin position="37"/>
        <end position="57"/>
    </location>
</feature>
<evidence type="ECO:0000256" key="3">
    <source>
        <dbReference type="ARBA" id="ARBA00022449"/>
    </source>
</evidence>